<dbReference type="EC" id="1.16.3.2" evidence="7"/>
<evidence type="ECO:0000259" key="8">
    <source>
        <dbReference type="PROSITE" id="PS50905"/>
    </source>
</evidence>
<dbReference type="Pfam" id="PF00210">
    <property type="entry name" value="Ferritin"/>
    <property type="match status" value="1"/>
</dbReference>
<dbReference type="OrthoDB" id="9801481at2"/>
<evidence type="ECO:0000256" key="6">
    <source>
        <dbReference type="PIRSR" id="PIRSR601519-1"/>
    </source>
</evidence>
<dbReference type="InterPro" id="IPR041719">
    <property type="entry name" value="Ferritin_prok"/>
</dbReference>
<dbReference type="PANTHER" id="PTHR11431:SF127">
    <property type="entry name" value="BACTERIAL NON-HEME FERRITIN"/>
    <property type="match status" value="1"/>
</dbReference>
<feature type="binding site" evidence="6">
    <location>
        <position position="94"/>
    </location>
    <ligand>
        <name>Fe cation</name>
        <dbReference type="ChEBI" id="CHEBI:24875"/>
        <label>1</label>
    </ligand>
</feature>
<dbReference type="SUPFAM" id="SSF47240">
    <property type="entry name" value="Ferritin-like"/>
    <property type="match status" value="1"/>
</dbReference>
<reference evidence="10" key="1">
    <citation type="journal article" date="2004" name="Environ. Microbiol.">
        <title>The genome of Desulfotalea psychrophila, a sulfate-reducing bacterium from permanently cold Arctic sediments.</title>
        <authorList>
            <person name="Rabus R."/>
            <person name="Ruepp A."/>
            <person name="Frickey T."/>
            <person name="Rattei T."/>
            <person name="Fartmann B."/>
            <person name="Stark M."/>
            <person name="Bauer M."/>
            <person name="Zibat A."/>
            <person name="Lombardot T."/>
            <person name="Becker I."/>
            <person name="Amann J."/>
            <person name="Gellner K."/>
            <person name="Teeling H."/>
            <person name="Leuschner W.D."/>
            <person name="Gloeckner F.-O."/>
            <person name="Lupas A.N."/>
            <person name="Amann R."/>
            <person name="Klenk H.-P."/>
        </authorList>
    </citation>
    <scope>NUCLEOTIDE SEQUENCE [LARGE SCALE GENOMIC DNA]</scope>
    <source>
        <strain evidence="10">DSM 12343 / LSv54</strain>
    </source>
</reference>
<proteinExistence type="inferred from homology"/>
<dbReference type="KEGG" id="dps:DP1670"/>
<dbReference type="GO" id="GO:0004322">
    <property type="term" value="F:ferroxidase activity"/>
    <property type="evidence" value="ECO:0007669"/>
    <property type="project" value="TreeGrafter"/>
</dbReference>
<keyword evidence="2 7" id="KW-0409">Iron storage</keyword>
<name>Q6AMM6_DESPS</name>
<evidence type="ECO:0000256" key="4">
    <source>
        <dbReference type="ARBA" id="ARBA00023002"/>
    </source>
</evidence>
<dbReference type="InterPro" id="IPR009078">
    <property type="entry name" value="Ferritin-like_SF"/>
</dbReference>
<evidence type="ECO:0000313" key="10">
    <source>
        <dbReference type="Proteomes" id="UP000000602"/>
    </source>
</evidence>
<dbReference type="InterPro" id="IPR009040">
    <property type="entry name" value="Ferritin-like_diiron"/>
</dbReference>
<feature type="domain" description="Ferritin-like diiron" evidence="8">
    <location>
        <begin position="1"/>
        <end position="145"/>
    </location>
</feature>
<dbReference type="InterPro" id="IPR001519">
    <property type="entry name" value="Ferritin"/>
</dbReference>
<keyword evidence="7" id="KW-0963">Cytoplasm</keyword>
<dbReference type="EMBL" id="CR522870">
    <property type="protein sequence ID" value="CAG36399.1"/>
    <property type="molecule type" value="Genomic_DNA"/>
</dbReference>
<keyword evidence="10" id="KW-1185">Reference proteome</keyword>
<dbReference type="GO" id="GO:0005829">
    <property type="term" value="C:cytosol"/>
    <property type="evidence" value="ECO:0007669"/>
    <property type="project" value="TreeGrafter"/>
</dbReference>
<dbReference type="Proteomes" id="UP000000602">
    <property type="component" value="Chromosome"/>
</dbReference>
<dbReference type="GO" id="GO:0008198">
    <property type="term" value="F:ferrous iron binding"/>
    <property type="evidence" value="ECO:0007669"/>
    <property type="project" value="TreeGrafter"/>
</dbReference>
<keyword evidence="5 6" id="KW-0408">Iron</keyword>
<dbReference type="STRING" id="177439.DP1670"/>
<keyword evidence="3 6" id="KW-0479">Metal-binding</keyword>
<evidence type="ECO:0000256" key="5">
    <source>
        <dbReference type="ARBA" id="ARBA00023004"/>
    </source>
</evidence>
<comment type="subcellular location">
    <subcellularLocation>
        <location evidence="7">Cytoplasm</location>
    </subcellularLocation>
</comment>
<keyword evidence="4" id="KW-0560">Oxidoreductase</keyword>
<dbReference type="InterPro" id="IPR008331">
    <property type="entry name" value="Ferritin_DPS_dom"/>
</dbReference>
<feature type="binding site" evidence="6">
    <location>
        <position position="127"/>
    </location>
    <ligand>
        <name>Fe cation</name>
        <dbReference type="ChEBI" id="CHEBI:24875"/>
        <label>1</label>
    </ligand>
</feature>
<evidence type="ECO:0000313" key="9">
    <source>
        <dbReference type="EMBL" id="CAG36399.1"/>
    </source>
</evidence>
<evidence type="ECO:0000256" key="1">
    <source>
        <dbReference type="ARBA" id="ARBA00006950"/>
    </source>
</evidence>
<dbReference type="InterPro" id="IPR012347">
    <property type="entry name" value="Ferritin-like"/>
</dbReference>
<protein>
    <recommendedName>
        <fullName evidence="7">Ferritin</fullName>
        <ecNumber evidence="7">1.16.3.2</ecNumber>
    </recommendedName>
</protein>
<comment type="catalytic activity">
    <reaction evidence="7">
        <text>4 Fe(2+) + O2 + 6 H2O = 4 iron(III) oxide-hydroxide + 12 H(+)</text>
        <dbReference type="Rhea" id="RHEA:11972"/>
        <dbReference type="ChEBI" id="CHEBI:15377"/>
        <dbReference type="ChEBI" id="CHEBI:15378"/>
        <dbReference type="ChEBI" id="CHEBI:15379"/>
        <dbReference type="ChEBI" id="CHEBI:29033"/>
        <dbReference type="ChEBI" id="CHEBI:78619"/>
        <dbReference type="EC" id="1.16.3.2"/>
    </reaction>
</comment>
<sequence length="169" mass="18902">MISKKVNHALNVQINAEFFSSYLYLSMSAWLGSKNLTGFSSWMRAQAQEELFHATKMYDYVIERGGEVELFTIEQPKSVWTSASEVMSDVVDHEAKVTGMINDLLDVSIEERDHAASIFLQWFVAEQVEEEATVGGVFEKMKLIGGDTAGLFVLDVELAKRQFVPPVAG</sequence>
<dbReference type="PANTHER" id="PTHR11431">
    <property type="entry name" value="FERRITIN"/>
    <property type="match status" value="1"/>
</dbReference>
<feature type="binding site" evidence="6">
    <location>
        <position position="53"/>
    </location>
    <ligand>
        <name>Fe cation</name>
        <dbReference type="ChEBI" id="CHEBI:24875"/>
        <label>1</label>
    </ligand>
</feature>
<dbReference type="RefSeq" id="WP_011188911.1">
    <property type="nucleotide sequence ID" value="NC_006138.1"/>
</dbReference>
<dbReference type="FunFam" id="1.20.1260.10:FF:000001">
    <property type="entry name" value="Non-heme ferritin"/>
    <property type="match status" value="1"/>
</dbReference>
<dbReference type="CDD" id="cd01055">
    <property type="entry name" value="Nonheme_Ferritin"/>
    <property type="match status" value="1"/>
</dbReference>
<dbReference type="PROSITE" id="PS50905">
    <property type="entry name" value="FERRITIN_LIKE"/>
    <property type="match status" value="1"/>
</dbReference>
<evidence type="ECO:0000256" key="7">
    <source>
        <dbReference type="RuleBase" id="RU361145"/>
    </source>
</evidence>
<dbReference type="GO" id="GO:0008199">
    <property type="term" value="F:ferric iron binding"/>
    <property type="evidence" value="ECO:0007669"/>
    <property type="project" value="InterPro"/>
</dbReference>
<dbReference type="eggNOG" id="COG1528">
    <property type="taxonomic scope" value="Bacteria"/>
</dbReference>
<accession>Q6AMM6</accession>
<organism evidence="9 10">
    <name type="scientific">Desulfotalea psychrophila (strain LSv54 / DSM 12343)</name>
    <dbReference type="NCBI Taxonomy" id="177439"/>
    <lineage>
        <taxon>Bacteria</taxon>
        <taxon>Pseudomonadati</taxon>
        <taxon>Thermodesulfobacteriota</taxon>
        <taxon>Desulfobulbia</taxon>
        <taxon>Desulfobulbales</taxon>
        <taxon>Desulfocapsaceae</taxon>
        <taxon>Desulfotalea</taxon>
    </lineage>
</organism>
<dbReference type="GO" id="GO:0006879">
    <property type="term" value="P:intracellular iron ion homeostasis"/>
    <property type="evidence" value="ECO:0007669"/>
    <property type="project" value="UniProtKB-KW"/>
</dbReference>
<evidence type="ECO:0000256" key="2">
    <source>
        <dbReference type="ARBA" id="ARBA00022434"/>
    </source>
</evidence>
<comment type="similarity">
    <text evidence="1 7">Belongs to the ferritin family. Prokaryotic subfamily.</text>
</comment>
<dbReference type="HOGENOM" id="CLU_065681_1_2_7"/>
<dbReference type="GO" id="GO:0042802">
    <property type="term" value="F:identical protein binding"/>
    <property type="evidence" value="ECO:0007669"/>
    <property type="project" value="UniProtKB-ARBA"/>
</dbReference>
<comment type="function">
    <text evidence="7">Iron-storage protein.</text>
</comment>
<feature type="binding site" evidence="6">
    <location>
        <position position="50"/>
    </location>
    <ligand>
        <name>Fe cation</name>
        <dbReference type="ChEBI" id="CHEBI:24875"/>
        <label>1</label>
    </ligand>
</feature>
<dbReference type="GO" id="GO:0006826">
    <property type="term" value="P:iron ion transport"/>
    <property type="evidence" value="ECO:0007669"/>
    <property type="project" value="InterPro"/>
</dbReference>
<gene>
    <name evidence="9" type="ordered locus">DP1670</name>
</gene>
<dbReference type="AlphaFoldDB" id="Q6AMM6"/>
<dbReference type="Gene3D" id="1.20.1260.10">
    <property type="match status" value="1"/>
</dbReference>
<evidence type="ECO:0000256" key="3">
    <source>
        <dbReference type="ARBA" id="ARBA00022723"/>
    </source>
</evidence>
<feature type="binding site" evidence="6">
    <location>
        <position position="17"/>
    </location>
    <ligand>
        <name>Fe cation</name>
        <dbReference type="ChEBI" id="CHEBI:24875"/>
        <label>1</label>
    </ligand>
</feature>